<evidence type="ECO:0000256" key="1">
    <source>
        <dbReference type="ARBA" id="ARBA00011738"/>
    </source>
</evidence>
<comment type="subunit">
    <text evidence="1">Homodimer.</text>
</comment>
<comment type="caution">
    <text evidence="5">The sequence shown here is derived from an EMBL/GenBank/DDBJ whole genome shotgun (WGS) entry which is preliminary data.</text>
</comment>
<protein>
    <submittedName>
        <fullName evidence="5">Ureidoglycolate lyase</fullName>
        <ecNumber evidence="5">4.3.2.3</ecNumber>
    </submittedName>
</protein>
<evidence type="ECO:0000256" key="2">
    <source>
        <dbReference type="ARBA" id="ARBA00022631"/>
    </source>
</evidence>
<gene>
    <name evidence="5" type="ORF">WMO64_06300</name>
</gene>
<dbReference type="InterPro" id="IPR007247">
    <property type="entry name" value="Ureidogly_lyase"/>
</dbReference>
<dbReference type="RefSeq" id="WP_349231401.1">
    <property type="nucleotide sequence ID" value="NZ_JBBMFK010000008.1"/>
</dbReference>
<organism evidence="5 6">
    <name type="scientific">Pseudoflavonifractor intestinihominis</name>
    <dbReference type="NCBI Taxonomy" id="3133171"/>
    <lineage>
        <taxon>Bacteria</taxon>
        <taxon>Bacillati</taxon>
        <taxon>Bacillota</taxon>
        <taxon>Clostridia</taxon>
        <taxon>Eubacteriales</taxon>
        <taxon>Oscillospiraceae</taxon>
        <taxon>Pseudoflavonifractor</taxon>
    </lineage>
</organism>
<comment type="catalytic activity">
    <reaction evidence="4">
        <text>(S)-ureidoglycolate = urea + glyoxylate</text>
        <dbReference type="Rhea" id="RHEA:11304"/>
        <dbReference type="ChEBI" id="CHEBI:16199"/>
        <dbReference type="ChEBI" id="CHEBI:36655"/>
        <dbReference type="ChEBI" id="CHEBI:57296"/>
        <dbReference type="EC" id="4.3.2.3"/>
    </reaction>
</comment>
<dbReference type="GO" id="GO:0050385">
    <property type="term" value="F:ureidoglycolate lyase activity"/>
    <property type="evidence" value="ECO:0007669"/>
    <property type="project" value="UniProtKB-EC"/>
</dbReference>
<keyword evidence="3 5" id="KW-0456">Lyase</keyword>
<proteinExistence type="predicted"/>
<dbReference type="InterPro" id="IPR011051">
    <property type="entry name" value="RmlC_Cupin_sf"/>
</dbReference>
<keyword evidence="6" id="KW-1185">Reference proteome</keyword>
<keyword evidence="2" id="KW-0659">Purine metabolism</keyword>
<dbReference type="EMBL" id="JBBMFK010000008">
    <property type="protein sequence ID" value="MEQ2443076.1"/>
    <property type="molecule type" value="Genomic_DNA"/>
</dbReference>
<dbReference type="Proteomes" id="UP001464378">
    <property type="component" value="Unassembled WGS sequence"/>
</dbReference>
<evidence type="ECO:0000313" key="5">
    <source>
        <dbReference type="EMBL" id="MEQ2443076.1"/>
    </source>
</evidence>
<sequence>MPDTGVNIPLELLSEEAFAPFGRLIQFSQHPEDPRFEVVIREEIEPWRIAMFRVRQRTAERLECHPTSMESFEPVSGIGVLLCAEPHAPDQLHAFLLDAPVCLYKAVWHEVITLSDEAIYKITENKEVHSEFHTFPFPVRFQITAPMK</sequence>
<reference evidence="5 6" key="1">
    <citation type="submission" date="2024-03" db="EMBL/GenBank/DDBJ databases">
        <title>Human intestinal bacterial collection.</title>
        <authorList>
            <person name="Pauvert C."/>
            <person name="Hitch T.C.A."/>
            <person name="Clavel T."/>
        </authorList>
    </citation>
    <scope>NUCLEOTIDE SEQUENCE [LARGE SCALE GENOMIC DNA]</scope>
    <source>
        <strain evidence="5 6">CLA-AP-H29</strain>
    </source>
</reference>
<evidence type="ECO:0000313" key="6">
    <source>
        <dbReference type="Proteomes" id="UP001464378"/>
    </source>
</evidence>
<dbReference type="EC" id="4.3.2.3" evidence="5"/>
<name>A0ABV1E6Y7_9FIRM</name>
<evidence type="ECO:0000256" key="4">
    <source>
        <dbReference type="ARBA" id="ARBA00047684"/>
    </source>
</evidence>
<dbReference type="SUPFAM" id="SSF51182">
    <property type="entry name" value="RmlC-like cupins"/>
    <property type="match status" value="1"/>
</dbReference>
<accession>A0ABV1E6Y7</accession>
<evidence type="ECO:0000256" key="3">
    <source>
        <dbReference type="ARBA" id="ARBA00023239"/>
    </source>
</evidence>
<dbReference type="InterPro" id="IPR024060">
    <property type="entry name" value="Ureidoglycolate_lyase_dom_sf"/>
</dbReference>
<dbReference type="Pfam" id="PF04115">
    <property type="entry name" value="Ureidogly_lyase"/>
    <property type="match status" value="1"/>
</dbReference>
<dbReference type="Gene3D" id="2.60.120.480">
    <property type="entry name" value="Ureidoglycolate hydrolase"/>
    <property type="match status" value="1"/>
</dbReference>